<dbReference type="SUPFAM" id="SSF55961">
    <property type="entry name" value="Bet v1-like"/>
    <property type="match status" value="1"/>
</dbReference>
<dbReference type="Pfam" id="PF10604">
    <property type="entry name" value="Polyketide_cyc2"/>
    <property type="match status" value="1"/>
</dbReference>
<protein>
    <submittedName>
        <fullName evidence="1">Ribosome-associated toxin RatA of RatAB toxin-antitoxin module</fullName>
    </submittedName>
</protein>
<accession>A0A4R2R6X9</accession>
<proteinExistence type="predicted"/>
<dbReference type="PANTHER" id="PTHR39683">
    <property type="entry name" value="CONSERVED PROTEIN TB16.3"/>
    <property type="match status" value="1"/>
</dbReference>
<dbReference type="PANTHER" id="PTHR39683:SF4">
    <property type="entry name" value="COENZYME Q-BINDING PROTEIN COQ10 START DOMAIN-CONTAINING PROTEIN"/>
    <property type="match status" value="1"/>
</dbReference>
<evidence type="ECO:0000313" key="2">
    <source>
        <dbReference type="Proteomes" id="UP000294911"/>
    </source>
</evidence>
<reference evidence="1 2" key="1">
    <citation type="submission" date="2019-03" db="EMBL/GenBank/DDBJ databases">
        <title>Genomic Encyclopedia of Type Strains, Phase IV (KMG-IV): sequencing the most valuable type-strain genomes for metagenomic binning, comparative biology and taxonomic classification.</title>
        <authorList>
            <person name="Goeker M."/>
        </authorList>
    </citation>
    <scope>NUCLEOTIDE SEQUENCE [LARGE SCALE GENOMIC DNA]</scope>
    <source>
        <strain evidence="1 2">DSM 45765</strain>
    </source>
</reference>
<keyword evidence="2" id="KW-1185">Reference proteome</keyword>
<gene>
    <name evidence="1" type="ORF">EV191_102327</name>
</gene>
<name>A0A4R2R6X9_9PSEU</name>
<sequence length="161" mass="17913">MSGRTGSLRGMTDQSTQSIVVNAPPERIMAVIANFAEYPQWANQVKEAEVLSEVTVGEHTRAKQVRMTLDAGPVKDVYTLEYAWTPDDLLVSWHLVKGQMQKAQEGSYRLEPQGSATKVTYTLAVQLAIPMIGLLRRKAEKVIMDIALKDLKQRVEQAADV</sequence>
<dbReference type="InterPro" id="IPR023393">
    <property type="entry name" value="START-like_dom_sf"/>
</dbReference>
<dbReference type="Proteomes" id="UP000294911">
    <property type="component" value="Unassembled WGS sequence"/>
</dbReference>
<comment type="caution">
    <text evidence="1">The sequence shown here is derived from an EMBL/GenBank/DDBJ whole genome shotgun (WGS) entry which is preliminary data.</text>
</comment>
<dbReference type="EMBL" id="SLXQ01000002">
    <property type="protein sequence ID" value="TCP55115.1"/>
    <property type="molecule type" value="Genomic_DNA"/>
</dbReference>
<organism evidence="1 2">
    <name type="scientific">Tamaricihabitans halophyticus</name>
    <dbReference type="NCBI Taxonomy" id="1262583"/>
    <lineage>
        <taxon>Bacteria</taxon>
        <taxon>Bacillati</taxon>
        <taxon>Actinomycetota</taxon>
        <taxon>Actinomycetes</taxon>
        <taxon>Pseudonocardiales</taxon>
        <taxon>Pseudonocardiaceae</taxon>
        <taxon>Tamaricihabitans</taxon>
    </lineage>
</organism>
<dbReference type="Gene3D" id="3.30.530.20">
    <property type="match status" value="1"/>
</dbReference>
<dbReference type="InterPro" id="IPR019587">
    <property type="entry name" value="Polyketide_cyclase/dehydratase"/>
</dbReference>
<dbReference type="CDD" id="cd07819">
    <property type="entry name" value="SRPBCC_2"/>
    <property type="match status" value="1"/>
</dbReference>
<dbReference type="AlphaFoldDB" id="A0A4R2R6X9"/>
<evidence type="ECO:0000313" key="1">
    <source>
        <dbReference type="EMBL" id="TCP55115.1"/>
    </source>
</evidence>